<evidence type="ECO:0000256" key="3">
    <source>
        <dbReference type="ARBA" id="ARBA00023186"/>
    </source>
</evidence>
<dbReference type="Gene3D" id="3.30.2180.10">
    <property type="entry name" value="ATP12-like"/>
    <property type="match status" value="1"/>
</dbReference>
<evidence type="ECO:0000256" key="1">
    <source>
        <dbReference type="ARBA" id="ARBA00008231"/>
    </source>
</evidence>
<dbReference type="Proteomes" id="UP000032675">
    <property type="component" value="Unassembled WGS sequence"/>
</dbReference>
<dbReference type="RefSeq" id="WP_048852050.1">
    <property type="nucleotide sequence ID" value="NZ_BANI01000185.1"/>
</dbReference>
<reference evidence="5 6" key="1">
    <citation type="submission" date="2012-11" db="EMBL/GenBank/DDBJ databases">
        <title>Whole genome sequence of Gluconacetobacter europaeus NBRC3261.</title>
        <authorList>
            <person name="Azuma Y."/>
            <person name="Higashiura N."/>
            <person name="Hirakawa H."/>
            <person name="Matsushita K."/>
        </authorList>
    </citation>
    <scope>NUCLEOTIDE SEQUENCE [LARGE SCALE GENOMIC DNA]</scope>
    <source>
        <strain evidence="5 6">NBRC 3261</strain>
    </source>
</reference>
<name>A0A0D6Q4B9_KOMEU</name>
<comment type="caution">
    <text evidence="5">The sequence shown here is derived from an EMBL/GenBank/DDBJ whole genome shotgun (WGS) entry which is preliminary data.</text>
</comment>
<comment type="similarity">
    <text evidence="1">Belongs to the ATP12 family.</text>
</comment>
<dbReference type="InterPro" id="IPR023335">
    <property type="entry name" value="ATP12_ortho_dom_sf"/>
</dbReference>
<evidence type="ECO:0000256" key="2">
    <source>
        <dbReference type="ARBA" id="ARBA00022946"/>
    </source>
</evidence>
<keyword evidence="3" id="KW-0143">Chaperone</keyword>
<dbReference type="SUPFAM" id="SSF160909">
    <property type="entry name" value="ATP12-like"/>
    <property type="match status" value="1"/>
</dbReference>
<dbReference type="InterPro" id="IPR011419">
    <property type="entry name" value="ATP12_ATP_synth-F1-assembly"/>
</dbReference>
<proteinExistence type="inferred from homology"/>
<dbReference type="Gene3D" id="1.10.3580.10">
    <property type="entry name" value="ATP12 ATPase"/>
    <property type="match status" value="1"/>
</dbReference>
<evidence type="ECO:0000256" key="4">
    <source>
        <dbReference type="SAM" id="MobiDB-lite"/>
    </source>
</evidence>
<dbReference type="InterPro" id="IPR042272">
    <property type="entry name" value="ATP12_ATP_synth-F1-assembly_N"/>
</dbReference>
<evidence type="ECO:0000313" key="5">
    <source>
        <dbReference type="EMBL" id="GAN97611.1"/>
    </source>
</evidence>
<gene>
    <name evidence="5" type="ORF">Geu3261_0216_001</name>
</gene>
<dbReference type="PANTHER" id="PTHR21013:SF10">
    <property type="entry name" value="ATP SYNTHASE MITOCHONDRIAL F1 COMPLEX ASSEMBLY FACTOR 2"/>
    <property type="match status" value="1"/>
</dbReference>
<dbReference type="GO" id="GO:0043461">
    <property type="term" value="P:proton-transporting ATP synthase complex assembly"/>
    <property type="evidence" value="ECO:0007669"/>
    <property type="project" value="InterPro"/>
</dbReference>
<feature type="region of interest" description="Disordered" evidence="4">
    <location>
        <begin position="1"/>
        <end position="22"/>
    </location>
</feature>
<dbReference type="AlphaFoldDB" id="A0A0D6Q4B9"/>
<dbReference type="Pfam" id="PF07542">
    <property type="entry name" value="ATP12"/>
    <property type="match status" value="1"/>
</dbReference>
<protein>
    <submittedName>
        <fullName evidence="5">ATP synthase F1 mitochondrial assembly chaperone ATP12</fullName>
    </submittedName>
</protein>
<keyword evidence="2" id="KW-0809">Transit peptide</keyword>
<accession>A0A0D6Q4B9</accession>
<sequence>MTQGNGMKEGVRPPTPQTQGRRKRFWVQAAACPAEGGFSVELDGRGIRLPGGTPLCVASRALAGAIADEWAHAGGEKGGDFTPDDLPLTRIAGTMIERVAPDPAAQVTALLQYVDGELLCYRADHPALLCERQKAEWDPQLAWLHARHGIDMAVTQGIMPLSQSSEVQAAWRGILEKMDNPTLAALGVMVPAMKSIVLGLAVVTGALPPAKAAEVASVDERTQMDIWGRDDKQVESLRLLALEVTDASRFLRLCHMT</sequence>
<evidence type="ECO:0000313" key="6">
    <source>
        <dbReference type="Proteomes" id="UP000032675"/>
    </source>
</evidence>
<organism evidence="5 6">
    <name type="scientific">Komagataeibacter europaeus NBRC 3261</name>
    <dbReference type="NCBI Taxonomy" id="1234669"/>
    <lineage>
        <taxon>Bacteria</taxon>
        <taxon>Pseudomonadati</taxon>
        <taxon>Pseudomonadota</taxon>
        <taxon>Alphaproteobacteria</taxon>
        <taxon>Acetobacterales</taxon>
        <taxon>Acetobacteraceae</taxon>
        <taxon>Komagataeibacter</taxon>
    </lineage>
</organism>
<dbReference type="PANTHER" id="PTHR21013">
    <property type="entry name" value="ATP SYNTHASE MITOCHONDRIAL F1 COMPLEX ASSEMBLY FACTOR 2/ATP12 PROTEIN, MITOCHONDRIAL PRECURSOR"/>
    <property type="match status" value="1"/>
</dbReference>
<dbReference type="EMBL" id="BANI01000185">
    <property type="protein sequence ID" value="GAN97611.1"/>
    <property type="molecule type" value="Genomic_DNA"/>
</dbReference>